<dbReference type="OMA" id="QPWSSSH"/>
<dbReference type="eggNOG" id="KOG0160">
    <property type="taxonomic scope" value="Eukaryota"/>
</dbReference>
<dbReference type="EnsemblPlants" id="OB02G13870.1">
    <property type="protein sequence ID" value="OB02G13870.1"/>
    <property type="gene ID" value="OB02G13870"/>
</dbReference>
<dbReference type="GeneID" id="102713167"/>
<organism evidence="2">
    <name type="scientific">Oryza brachyantha</name>
    <name type="common">malo sina</name>
    <dbReference type="NCBI Taxonomy" id="4533"/>
    <lineage>
        <taxon>Eukaryota</taxon>
        <taxon>Viridiplantae</taxon>
        <taxon>Streptophyta</taxon>
        <taxon>Embryophyta</taxon>
        <taxon>Tracheophyta</taxon>
        <taxon>Spermatophyta</taxon>
        <taxon>Magnoliopsida</taxon>
        <taxon>Liliopsida</taxon>
        <taxon>Poales</taxon>
        <taxon>Poaceae</taxon>
        <taxon>BOP clade</taxon>
        <taxon>Oryzoideae</taxon>
        <taxon>Oryzeae</taxon>
        <taxon>Oryzinae</taxon>
        <taxon>Oryza</taxon>
    </lineage>
</organism>
<feature type="compositionally biased region" description="Pro residues" evidence="1">
    <location>
        <begin position="39"/>
        <end position="49"/>
    </location>
</feature>
<dbReference type="RefSeq" id="XP_006648334.1">
    <property type="nucleotide sequence ID" value="XM_006648271.3"/>
</dbReference>
<dbReference type="AlphaFoldDB" id="J3L9S0"/>
<dbReference type="OrthoDB" id="683848at2759"/>
<evidence type="ECO:0000313" key="2">
    <source>
        <dbReference type="EnsemblPlants" id="OB02G13870.1"/>
    </source>
</evidence>
<dbReference type="KEGG" id="obr:102713167"/>
<dbReference type="Gramene" id="OB02G13870.1">
    <property type="protein sequence ID" value="OB02G13870.1"/>
    <property type="gene ID" value="OB02G13870"/>
</dbReference>
<reference evidence="2" key="1">
    <citation type="submission" date="2013-04" db="UniProtKB">
        <authorList>
            <consortium name="EnsemblPlants"/>
        </authorList>
    </citation>
    <scope>IDENTIFICATION</scope>
</reference>
<protein>
    <submittedName>
        <fullName evidence="2">Uncharacterized protein</fullName>
    </submittedName>
</protein>
<sequence length="274" mass="30648">MAALALSSLETMLNSLIGRPKGGGGGDDVLVNIDGALDSPPPPPLPARPSPRRRRRPSQPPRVIAVGTSRPSMPSPPPPQSSSSREEEEAAAALVEELERKAVMAEARLRQKEEENAAMLREFDSYHVRWLQYEIRLSSLKETIDEHKASLQMAQESAERSHEMLPLDRHPHESSKPHMKVSEDTPAVVARRNAPVSRAAGAEHRQQQQQNQALVVVEPREPWQPGAPDGNSVDDLEKLKSQFSAWKKDYKARLRKAAMAELNRERRHRSSCWI</sequence>
<accession>J3L9S0</accession>
<name>J3L9S0_ORYBR</name>
<dbReference type="HOGENOM" id="CLU_070695_0_0_1"/>
<evidence type="ECO:0000256" key="1">
    <source>
        <dbReference type="SAM" id="MobiDB-lite"/>
    </source>
</evidence>
<keyword evidence="3" id="KW-1185">Reference proteome</keyword>
<dbReference type="Proteomes" id="UP000006038">
    <property type="component" value="Unassembled WGS sequence"/>
</dbReference>
<dbReference type="STRING" id="4533.J3L9S0"/>
<gene>
    <name evidence="2" type="primary">LOC102713167</name>
</gene>
<feature type="region of interest" description="Disordered" evidence="1">
    <location>
        <begin position="15"/>
        <end position="93"/>
    </location>
</feature>
<evidence type="ECO:0000313" key="3">
    <source>
        <dbReference type="Proteomes" id="UP000006038"/>
    </source>
</evidence>
<proteinExistence type="predicted"/>